<dbReference type="EMBL" id="GBRH01161493">
    <property type="protein sequence ID" value="JAE36403.1"/>
    <property type="molecule type" value="Transcribed_RNA"/>
</dbReference>
<evidence type="ECO:0000313" key="1">
    <source>
        <dbReference type="EMBL" id="JAE36403.1"/>
    </source>
</evidence>
<proteinExistence type="predicted"/>
<accession>A0A0A9HTZ5</accession>
<organism evidence="1">
    <name type="scientific">Arundo donax</name>
    <name type="common">Giant reed</name>
    <name type="synonym">Donax arundinaceus</name>
    <dbReference type="NCBI Taxonomy" id="35708"/>
    <lineage>
        <taxon>Eukaryota</taxon>
        <taxon>Viridiplantae</taxon>
        <taxon>Streptophyta</taxon>
        <taxon>Embryophyta</taxon>
        <taxon>Tracheophyta</taxon>
        <taxon>Spermatophyta</taxon>
        <taxon>Magnoliopsida</taxon>
        <taxon>Liliopsida</taxon>
        <taxon>Poales</taxon>
        <taxon>Poaceae</taxon>
        <taxon>PACMAD clade</taxon>
        <taxon>Arundinoideae</taxon>
        <taxon>Arundineae</taxon>
        <taxon>Arundo</taxon>
    </lineage>
</organism>
<dbReference type="AlphaFoldDB" id="A0A0A9HTZ5"/>
<reference evidence="1" key="2">
    <citation type="journal article" date="2015" name="Data Brief">
        <title>Shoot transcriptome of the giant reed, Arundo donax.</title>
        <authorList>
            <person name="Barrero R.A."/>
            <person name="Guerrero F.D."/>
            <person name="Moolhuijzen P."/>
            <person name="Goolsby J.A."/>
            <person name="Tidwell J."/>
            <person name="Bellgard S.E."/>
            <person name="Bellgard M.I."/>
        </authorList>
    </citation>
    <scope>NUCLEOTIDE SEQUENCE</scope>
    <source>
        <tissue evidence="1">Shoot tissue taken approximately 20 cm above the soil surface</tissue>
    </source>
</reference>
<reference evidence="1" key="1">
    <citation type="submission" date="2014-09" db="EMBL/GenBank/DDBJ databases">
        <authorList>
            <person name="Magalhaes I.L.F."/>
            <person name="Oliveira U."/>
            <person name="Santos F.R."/>
            <person name="Vidigal T.H.D.A."/>
            <person name="Brescovit A.D."/>
            <person name="Santos A.J."/>
        </authorList>
    </citation>
    <scope>NUCLEOTIDE SEQUENCE</scope>
    <source>
        <tissue evidence="1">Shoot tissue taken approximately 20 cm above the soil surface</tissue>
    </source>
</reference>
<sequence>MSLYIFRATSLLTSWNLLSEIVLPSSSRTR</sequence>
<name>A0A0A9HTZ5_ARUDO</name>
<protein>
    <submittedName>
        <fullName evidence="1">Pco079304</fullName>
    </submittedName>
</protein>